<dbReference type="HOGENOM" id="CLU_043791_0_0_11"/>
<gene>
    <name evidence="2" type="ordered locus">Mycch_0189</name>
</gene>
<feature type="transmembrane region" description="Helical" evidence="1">
    <location>
        <begin position="305"/>
        <end position="326"/>
    </location>
</feature>
<dbReference type="PATRIC" id="fig|710421.3.peg.182"/>
<keyword evidence="1" id="KW-0812">Transmembrane</keyword>
<feature type="transmembrane region" description="Helical" evidence="1">
    <location>
        <begin position="332"/>
        <end position="358"/>
    </location>
</feature>
<evidence type="ECO:0008006" key="4">
    <source>
        <dbReference type="Google" id="ProtNLM"/>
    </source>
</evidence>
<protein>
    <recommendedName>
        <fullName evidence="4">Isoniazid-induced protein IniA</fullName>
    </recommendedName>
</protein>
<evidence type="ECO:0000256" key="1">
    <source>
        <dbReference type="SAM" id="Phobius"/>
    </source>
</evidence>
<keyword evidence="1" id="KW-0472">Membrane</keyword>
<keyword evidence="3" id="KW-1185">Reference proteome</keyword>
<dbReference type="RefSeq" id="WP_014813507.1">
    <property type="nucleotide sequence ID" value="NC_018027.1"/>
</dbReference>
<keyword evidence="1" id="KW-1133">Transmembrane helix</keyword>
<sequence length="461" mass="49115">MSEGPPGLRRLDAVLVAGPARSGTSGVVALLRARMPGHRFVEAHEIAPGDAPSVVVFVVSAVAPMTESDCATVGLLAAHTDAVVAVVAKVDDHRRWRDVLAADRARLGAGDARFAGIPWAGVAAAPRIGEPRIDDLVELLDRVLRDPALAARNNLRAWDTRLRRAIAQLDADAAAPRARADALRAERERLLRTQRVARAQRAIDLRSRIQRMRLESTYAARTRCAAERAALHRELAATGRRGLGPFVARVRAWSGDALTDTDDRIAVALRALTAGHGAAGEPLQDCPPIEVADPPLRSRRLETQLMTVLGAGFGVGVALLTTRLLSGLVPGLLLAGPVLGGLVGLAATVWLVGVRALLHDRAVLDRWVGEVGAAVRGALDERVATRMLAAEAALTSAAAAEGHADRTCLEQIDAELGRLMHEGARAELELRQRIPGLRRALETVRADMETATATDFVVTDR</sequence>
<evidence type="ECO:0000313" key="2">
    <source>
        <dbReference type="EMBL" id="AFM15015.1"/>
    </source>
</evidence>
<name>I4BCK8_MYCCN</name>
<dbReference type="AlphaFoldDB" id="I4BCK8"/>
<dbReference type="Proteomes" id="UP000006057">
    <property type="component" value="Chromosome"/>
</dbReference>
<dbReference type="eggNOG" id="COG1159">
    <property type="taxonomic scope" value="Bacteria"/>
</dbReference>
<evidence type="ECO:0000313" key="3">
    <source>
        <dbReference type="Proteomes" id="UP000006057"/>
    </source>
</evidence>
<organism evidence="2 3">
    <name type="scientific">Mycolicibacterium chubuense (strain NBB4)</name>
    <name type="common">Mycobacterium chubuense</name>
    <dbReference type="NCBI Taxonomy" id="710421"/>
    <lineage>
        <taxon>Bacteria</taxon>
        <taxon>Bacillati</taxon>
        <taxon>Actinomycetota</taxon>
        <taxon>Actinomycetes</taxon>
        <taxon>Mycobacteriales</taxon>
        <taxon>Mycobacteriaceae</taxon>
        <taxon>Mycolicibacterium</taxon>
    </lineage>
</organism>
<accession>I4BCK8</accession>
<dbReference type="STRING" id="710421.Mycch_0189"/>
<reference evidence="2 3" key="1">
    <citation type="submission" date="2012-06" db="EMBL/GenBank/DDBJ databases">
        <title>Complete sequence of chromosome of Mycobacterium chubuense NBB4.</title>
        <authorList>
            <consortium name="US DOE Joint Genome Institute"/>
            <person name="Lucas S."/>
            <person name="Han J."/>
            <person name="Lapidus A."/>
            <person name="Cheng J.-F."/>
            <person name="Goodwin L."/>
            <person name="Pitluck S."/>
            <person name="Peters L."/>
            <person name="Mikhailova N."/>
            <person name="Teshima H."/>
            <person name="Detter J.C."/>
            <person name="Han C."/>
            <person name="Tapia R."/>
            <person name="Land M."/>
            <person name="Hauser L."/>
            <person name="Kyrpides N."/>
            <person name="Ivanova N."/>
            <person name="Pagani I."/>
            <person name="Mattes T."/>
            <person name="Holmes A."/>
            <person name="Rutledge P."/>
            <person name="Paulsen I."/>
            <person name="Coleman N."/>
            <person name="Woyke T."/>
        </authorList>
    </citation>
    <scope>NUCLEOTIDE SEQUENCE [LARGE SCALE GENOMIC DNA]</scope>
    <source>
        <strain evidence="2 3">NBB4</strain>
    </source>
</reference>
<dbReference type="KEGG" id="mcb:Mycch_0189"/>
<dbReference type="OrthoDB" id="4746525at2"/>
<proteinExistence type="predicted"/>
<dbReference type="EMBL" id="CP003053">
    <property type="protein sequence ID" value="AFM15015.1"/>
    <property type="molecule type" value="Genomic_DNA"/>
</dbReference>